<proteinExistence type="predicted"/>
<dbReference type="AlphaFoldDB" id="A0A094ZS62"/>
<reference evidence="1" key="1">
    <citation type="journal article" date="2012" name="Nat. Genet.">
        <title>Whole-genome sequence of Schistosoma haematobium.</title>
        <authorList>
            <person name="Young N.D."/>
            <person name="Jex A.R."/>
            <person name="Li B."/>
            <person name="Liu S."/>
            <person name="Yang L."/>
            <person name="Xiong Z."/>
            <person name="Li Y."/>
            <person name="Cantacessi C."/>
            <person name="Hall R.S."/>
            <person name="Xu X."/>
            <person name="Chen F."/>
            <person name="Wu X."/>
            <person name="Zerlotini A."/>
            <person name="Oliveira G."/>
            <person name="Hofmann A."/>
            <person name="Zhang G."/>
            <person name="Fang X."/>
            <person name="Kang Y."/>
            <person name="Campbell B.E."/>
            <person name="Loukas A."/>
            <person name="Ranganathan S."/>
            <person name="Rollinson D."/>
            <person name="Rinaldi G."/>
            <person name="Brindley P.J."/>
            <person name="Yang H."/>
            <person name="Wang J."/>
            <person name="Wang J."/>
            <person name="Gasser R.B."/>
        </authorList>
    </citation>
    <scope>NUCLEOTIDE SEQUENCE [LARGE SCALE GENOMIC DNA]</scope>
</reference>
<gene>
    <name evidence="1" type="ORF">MS3_04173</name>
</gene>
<protein>
    <submittedName>
        <fullName evidence="1">Uncharacterized protein</fullName>
    </submittedName>
</protein>
<name>A0A094ZS62_SCHHA</name>
<sequence>MGVMDRRTDQVDKSTIAFPIRTHEELRSYEVGLDELKFRDQLVSSNSINIFIGVLCFPFRSATCPEKEVVHSMDVASHSFLHDTRDKVNKRGWRS</sequence>
<accession>A0A094ZS62</accession>
<evidence type="ECO:0000313" key="1">
    <source>
        <dbReference type="EMBL" id="KGB35909.1"/>
    </source>
</evidence>
<feature type="non-terminal residue" evidence="1">
    <location>
        <position position="95"/>
    </location>
</feature>
<dbReference type="EMBL" id="KL250727">
    <property type="protein sequence ID" value="KGB35909.1"/>
    <property type="molecule type" value="Genomic_DNA"/>
</dbReference>
<organism evidence="1">
    <name type="scientific">Schistosoma haematobium</name>
    <name type="common">Blood fluke</name>
    <dbReference type="NCBI Taxonomy" id="6185"/>
    <lineage>
        <taxon>Eukaryota</taxon>
        <taxon>Metazoa</taxon>
        <taxon>Spiralia</taxon>
        <taxon>Lophotrochozoa</taxon>
        <taxon>Platyhelminthes</taxon>
        <taxon>Trematoda</taxon>
        <taxon>Digenea</taxon>
        <taxon>Strigeidida</taxon>
        <taxon>Schistosomatoidea</taxon>
        <taxon>Schistosomatidae</taxon>
        <taxon>Schistosoma</taxon>
    </lineage>
</organism>